<protein>
    <recommendedName>
        <fullName evidence="2">Signal transduction histidine kinase internal region domain-containing protein</fullName>
    </recommendedName>
</protein>
<feature type="transmembrane region" description="Helical" evidence="1">
    <location>
        <begin position="12"/>
        <end position="29"/>
    </location>
</feature>
<feature type="domain" description="Signal transduction histidine kinase internal region" evidence="2">
    <location>
        <begin position="158"/>
        <end position="235"/>
    </location>
</feature>
<accession>A0ABX0XH63</accession>
<dbReference type="InterPro" id="IPR050640">
    <property type="entry name" value="Bact_2-comp_sensor_kinase"/>
</dbReference>
<dbReference type="PANTHER" id="PTHR34220">
    <property type="entry name" value="SENSOR HISTIDINE KINASE YPDA"/>
    <property type="match status" value="1"/>
</dbReference>
<dbReference type="Pfam" id="PF06580">
    <property type="entry name" value="His_kinase"/>
    <property type="match status" value="1"/>
</dbReference>
<proteinExistence type="predicted"/>
<reference evidence="3 4" key="1">
    <citation type="submission" date="2020-03" db="EMBL/GenBank/DDBJ databases">
        <title>Genomic Encyclopedia of Type Strains, Phase IV (KMG-IV): sequencing the most valuable type-strain genomes for metagenomic binning, comparative biology and taxonomic classification.</title>
        <authorList>
            <person name="Goeker M."/>
        </authorList>
    </citation>
    <scope>NUCLEOTIDE SEQUENCE [LARGE SCALE GENOMIC DNA]</scope>
    <source>
        <strain evidence="3 4">DSM 105096</strain>
    </source>
</reference>
<name>A0ABX0XH63_9BACT</name>
<evidence type="ECO:0000313" key="3">
    <source>
        <dbReference type="EMBL" id="NJC28490.1"/>
    </source>
</evidence>
<evidence type="ECO:0000256" key="1">
    <source>
        <dbReference type="SAM" id="Phobius"/>
    </source>
</evidence>
<dbReference type="InterPro" id="IPR010559">
    <property type="entry name" value="Sig_transdc_His_kin_internal"/>
</dbReference>
<keyword evidence="1" id="KW-1133">Transmembrane helix</keyword>
<feature type="transmembrane region" description="Helical" evidence="1">
    <location>
        <begin position="41"/>
        <end position="67"/>
    </location>
</feature>
<dbReference type="PANTHER" id="PTHR34220:SF7">
    <property type="entry name" value="SENSOR HISTIDINE KINASE YPDA"/>
    <property type="match status" value="1"/>
</dbReference>
<gene>
    <name evidence="3" type="ORF">GGR27_004015</name>
</gene>
<feature type="transmembrane region" description="Helical" evidence="1">
    <location>
        <begin position="114"/>
        <end position="135"/>
    </location>
</feature>
<keyword evidence="1" id="KW-0812">Transmembrane</keyword>
<dbReference type="Proteomes" id="UP000770785">
    <property type="component" value="Unassembled WGS sequence"/>
</dbReference>
<keyword evidence="4" id="KW-1185">Reference proteome</keyword>
<comment type="caution">
    <text evidence="3">The sequence shown here is derived from an EMBL/GenBank/DDBJ whole genome shotgun (WGS) entry which is preliminary data.</text>
</comment>
<organism evidence="3 4">
    <name type="scientific">Neolewinella antarctica</name>
    <dbReference type="NCBI Taxonomy" id="442734"/>
    <lineage>
        <taxon>Bacteria</taxon>
        <taxon>Pseudomonadati</taxon>
        <taxon>Bacteroidota</taxon>
        <taxon>Saprospiria</taxon>
        <taxon>Saprospirales</taxon>
        <taxon>Lewinellaceae</taxon>
        <taxon>Neolewinella</taxon>
    </lineage>
</organism>
<dbReference type="RefSeq" id="WP_168040566.1">
    <property type="nucleotide sequence ID" value="NZ_JAATJH010000014.1"/>
</dbReference>
<keyword evidence="1" id="KW-0472">Membrane</keyword>
<feature type="transmembrane region" description="Helical" evidence="1">
    <location>
        <begin position="79"/>
        <end position="102"/>
    </location>
</feature>
<evidence type="ECO:0000313" key="4">
    <source>
        <dbReference type="Proteomes" id="UP000770785"/>
    </source>
</evidence>
<evidence type="ECO:0000259" key="2">
    <source>
        <dbReference type="Pfam" id="PF06580"/>
    </source>
</evidence>
<sequence length="345" mass="38798">MKKALSTLLHLAYWMSYLLLSMILTYALTGKEELGPGVNEAVLFLAFLCIVILPAIATFYTFYFALFPLFFVRKKIGPAFLAGAGVALVSVLIGFGVMGLIYPNCMKEAEAASVVPFILIASTFNFSGGAIAFIIKGFSTWFEEVEIREALQAKNHEMELALVKSQLDPHFLFNTINNIDVLILRDPEEASEYLNRLSDIMRFMLYETKTADIPLATELDYIKKYIALQKIRTANESYVTLKVSGTPTGRRIAPMVFIPFIENAFKHTTNKKAAEAIRIDLNIEPGTVRMQCVNLLDGRKNIPFTTGGLGDELIRKRLELLYPGRHELDVRRETSRYSVDLLINT</sequence>
<dbReference type="EMBL" id="JAATJH010000014">
    <property type="protein sequence ID" value="NJC28490.1"/>
    <property type="molecule type" value="Genomic_DNA"/>
</dbReference>